<dbReference type="InterPro" id="IPR011611">
    <property type="entry name" value="PfkB_dom"/>
</dbReference>
<dbReference type="PANTHER" id="PTHR10584">
    <property type="entry name" value="SUGAR KINASE"/>
    <property type="match status" value="1"/>
</dbReference>
<dbReference type="Pfam" id="PF00294">
    <property type="entry name" value="PfkB"/>
    <property type="match status" value="1"/>
</dbReference>
<reference evidence="4" key="2">
    <citation type="journal article" date="2021" name="PeerJ">
        <title>Extensive microbial diversity within the chicken gut microbiome revealed by metagenomics and culture.</title>
        <authorList>
            <person name="Gilroy R."/>
            <person name="Ravi A."/>
            <person name="Getino M."/>
            <person name="Pursley I."/>
            <person name="Horton D.L."/>
            <person name="Alikhan N.F."/>
            <person name="Baker D."/>
            <person name="Gharbi K."/>
            <person name="Hall N."/>
            <person name="Watson M."/>
            <person name="Adriaenssens E.M."/>
            <person name="Foster-Nyarko E."/>
            <person name="Jarju S."/>
            <person name="Secka A."/>
            <person name="Antonio M."/>
            <person name="Oren A."/>
            <person name="Chaudhuri R.R."/>
            <person name="La Ragione R."/>
            <person name="Hildebrand F."/>
            <person name="Pallen M.J."/>
        </authorList>
    </citation>
    <scope>NUCLEOTIDE SEQUENCE</scope>
    <source>
        <strain evidence="4">ChiSjej4B22-8148</strain>
    </source>
</reference>
<evidence type="ECO:0000313" key="4">
    <source>
        <dbReference type="EMBL" id="HIR14963.1"/>
    </source>
</evidence>
<evidence type="ECO:0000256" key="1">
    <source>
        <dbReference type="ARBA" id="ARBA00022679"/>
    </source>
</evidence>
<dbReference type="EMBL" id="DVGK01000160">
    <property type="protein sequence ID" value="HIR14963.1"/>
    <property type="molecule type" value="Genomic_DNA"/>
</dbReference>
<dbReference type="PRINTS" id="PR00990">
    <property type="entry name" value="RIBOKINASE"/>
</dbReference>
<dbReference type="SUPFAM" id="SSF53613">
    <property type="entry name" value="Ribokinase-like"/>
    <property type="match status" value="1"/>
</dbReference>
<gene>
    <name evidence="4" type="ORF">IAB31_13695</name>
</gene>
<dbReference type="GO" id="GO:0016301">
    <property type="term" value="F:kinase activity"/>
    <property type="evidence" value="ECO:0007669"/>
    <property type="project" value="UniProtKB-KW"/>
</dbReference>
<dbReference type="InterPro" id="IPR029056">
    <property type="entry name" value="Ribokinase-like"/>
</dbReference>
<protein>
    <submittedName>
        <fullName evidence="4">Carbohydrate kinase family protein</fullName>
    </submittedName>
</protein>
<feature type="domain" description="Carbohydrate kinase PfkB" evidence="3">
    <location>
        <begin position="9"/>
        <end position="291"/>
    </location>
</feature>
<evidence type="ECO:0000313" key="5">
    <source>
        <dbReference type="Proteomes" id="UP000886757"/>
    </source>
</evidence>
<dbReference type="AlphaFoldDB" id="A0A9D1AEU5"/>
<keyword evidence="1" id="KW-0808">Transferase</keyword>
<dbReference type="Gene3D" id="3.40.1190.20">
    <property type="match status" value="1"/>
</dbReference>
<proteinExistence type="predicted"/>
<evidence type="ECO:0000259" key="3">
    <source>
        <dbReference type="Pfam" id="PF00294"/>
    </source>
</evidence>
<keyword evidence="2 4" id="KW-0418">Kinase</keyword>
<sequence>MKHQKKYNIICIGQLIQDILVVNIPEDALTRYSTLADELILSSGGDAANECCTIARLGSEVTLYAKVEKGPAGDSLISNMRSEGIDPRFILQADDCTTPTAIVVIKPDGEHSFIIKEGKNYGLLPEDVDLDVIRSARAITAGSLYSLGNLDKGGIIKIFREAQKADVLTFADMDHDNYSLGNKIFEDLYPHIDYLIPSVDEAVYVTGISESPEKMAEYFLDRGVKNVLIKLGAKGSYFRNREKSFYTEPYEVTPKDTTGCGDCFTGGFVHRIMSGDSLEDAVLFATACGGMNSLGYGGHLYIQSEAHVREFMASTPRRSVEY</sequence>
<dbReference type="InterPro" id="IPR002139">
    <property type="entry name" value="Ribo/fructo_kinase"/>
</dbReference>
<dbReference type="Proteomes" id="UP000886757">
    <property type="component" value="Unassembled WGS sequence"/>
</dbReference>
<dbReference type="PANTHER" id="PTHR10584:SF166">
    <property type="entry name" value="RIBOKINASE"/>
    <property type="match status" value="1"/>
</dbReference>
<evidence type="ECO:0000256" key="2">
    <source>
        <dbReference type="ARBA" id="ARBA00022777"/>
    </source>
</evidence>
<comment type="caution">
    <text evidence="4">The sequence shown here is derived from an EMBL/GenBank/DDBJ whole genome shotgun (WGS) entry which is preliminary data.</text>
</comment>
<name>A0A9D1AEU5_9FIRM</name>
<dbReference type="GO" id="GO:0006796">
    <property type="term" value="P:phosphate-containing compound metabolic process"/>
    <property type="evidence" value="ECO:0007669"/>
    <property type="project" value="UniProtKB-ARBA"/>
</dbReference>
<organism evidence="4 5">
    <name type="scientific">Candidatus Choladousia intestinavium</name>
    <dbReference type="NCBI Taxonomy" id="2840727"/>
    <lineage>
        <taxon>Bacteria</taxon>
        <taxon>Bacillati</taxon>
        <taxon>Bacillota</taxon>
        <taxon>Clostridia</taxon>
        <taxon>Lachnospirales</taxon>
        <taxon>Lachnospiraceae</taxon>
        <taxon>Lachnospiraceae incertae sedis</taxon>
        <taxon>Candidatus Choladousia</taxon>
    </lineage>
</organism>
<accession>A0A9D1AEU5</accession>
<reference evidence="4" key="1">
    <citation type="submission" date="2020-10" db="EMBL/GenBank/DDBJ databases">
        <authorList>
            <person name="Gilroy R."/>
        </authorList>
    </citation>
    <scope>NUCLEOTIDE SEQUENCE</scope>
    <source>
        <strain evidence="4">ChiSjej4B22-8148</strain>
    </source>
</reference>